<evidence type="ECO:0000256" key="1">
    <source>
        <dbReference type="SAM" id="Phobius"/>
    </source>
</evidence>
<dbReference type="AlphaFoldDB" id="F5Y9M0"/>
<keyword evidence="1" id="KW-1133">Transmembrane helix</keyword>
<keyword evidence="3" id="KW-1185">Reference proteome</keyword>
<reference evidence="3" key="1">
    <citation type="submission" date="2009-12" db="EMBL/GenBank/DDBJ databases">
        <title>Complete sequence of Treponema azotonutricium strain ZAS-9.</title>
        <authorList>
            <person name="Tetu S.G."/>
            <person name="Matson E."/>
            <person name="Ren Q."/>
            <person name="Seshadri R."/>
            <person name="Elbourne L."/>
            <person name="Hassan K.A."/>
            <person name="Durkin A."/>
            <person name="Radune D."/>
            <person name="Mohamoud Y."/>
            <person name="Shay R."/>
            <person name="Jin S."/>
            <person name="Zhang X."/>
            <person name="Lucey K."/>
            <person name="Ballor N.R."/>
            <person name="Ottesen E."/>
            <person name="Rosenthal R."/>
            <person name="Allen A."/>
            <person name="Leadbetter J.R."/>
            <person name="Paulsen I.T."/>
        </authorList>
    </citation>
    <scope>NUCLEOTIDE SEQUENCE [LARGE SCALE GENOMIC DNA]</scope>
    <source>
        <strain evidence="3">ATCC BAA-888 / DSM 13862 / ZAS-9</strain>
    </source>
</reference>
<gene>
    <name evidence="2" type="ordered locus">TREAZ_0813</name>
</gene>
<organism evidence="2 3">
    <name type="scientific">Leadbettera azotonutricia (strain ATCC BAA-888 / DSM 13862 / ZAS-9)</name>
    <name type="common">Treponema azotonutricium</name>
    <dbReference type="NCBI Taxonomy" id="545695"/>
    <lineage>
        <taxon>Bacteria</taxon>
        <taxon>Pseudomonadati</taxon>
        <taxon>Spirochaetota</taxon>
        <taxon>Spirochaetia</taxon>
        <taxon>Spirochaetales</taxon>
        <taxon>Breznakiellaceae</taxon>
        <taxon>Leadbettera</taxon>
    </lineage>
</organism>
<dbReference type="Proteomes" id="UP000009222">
    <property type="component" value="Chromosome"/>
</dbReference>
<dbReference type="EMBL" id="CP001841">
    <property type="protein sequence ID" value="AEF82451.1"/>
    <property type="molecule type" value="Genomic_DNA"/>
</dbReference>
<keyword evidence="1" id="KW-0812">Transmembrane</keyword>
<evidence type="ECO:0000313" key="3">
    <source>
        <dbReference type="Proteomes" id="UP000009222"/>
    </source>
</evidence>
<protein>
    <submittedName>
        <fullName evidence="2">Uncharacterized protein</fullName>
    </submittedName>
</protein>
<evidence type="ECO:0000313" key="2">
    <source>
        <dbReference type="EMBL" id="AEF82451.1"/>
    </source>
</evidence>
<keyword evidence="1" id="KW-0472">Membrane</keyword>
<dbReference type="InParanoid" id="F5Y9M0"/>
<dbReference type="KEGG" id="taz:TREAZ_0813"/>
<reference evidence="2 3" key="2">
    <citation type="journal article" date="2011" name="ISME J.">
        <title>RNA-seq reveals cooperative metabolic interactions between two termite-gut spirochete species in co-culture.</title>
        <authorList>
            <person name="Rosenthal A.Z."/>
            <person name="Matson E.G."/>
            <person name="Eldar A."/>
            <person name="Leadbetter J.R."/>
        </authorList>
    </citation>
    <scope>NUCLEOTIDE SEQUENCE [LARGE SCALE GENOMIC DNA]</scope>
    <source>
        <strain evidence="3">ATCC BAA-888 / DSM 13862 / ZAS-9</strain>
    </source>
</reference>
<proteinExistence type="predicted"/>
<dbReference type="HOGENOM" id="CLU_3259277_0_0_12"/>
<sequence>MNTQWICISESFEKMIFIKIVFVAKIMILHSVILKLQFYHLL</sequence>
<accession>F5Y9M0</accession>
<name>F5Y9M0_LEAAZ</name>
<feature type="transmembrane region" description="Helical" evidence="1">
    <location>
        <begin position="16"/>
        <end position="38"/>
    </location>
</feature>